<reference evidence="2 3" key="1">
    <citation type="submission" date="2016-10" db="EMBL/GenBank/DDBJ databases">
        <authorList>
            <person name="de Groot N.N."/>
        </authorList>
    </citation>
    <scope>NUCLEOTIDE SEQUENCE [LARGE SCALE GENOMIC DNA]</scope>
    <source>
        <strain evidence="2 3">DSM 21039</strain>
    </source>
</reference>
<evidence type="ECO:0000313" key="2">
    <source>
        <dbReference type="EMBL" id="SEM57768.1"/>
    </source>
</evidence>
<protein>
    <submittedName>
        <fullName evidence="2">Por secretion system C-terminal sorting domain-containing protein</fullName>
    </submittedName>
</protein>
<keyword evidence="1" id="KW-0732">Signal</keyword>
<dbReference type="Proteomes" id="UP000198984">
    <property type="component" value="Unassembled WGS sequence"/>
</dbReference>
<dbReference type="STRING" id="573321.SAMN04488505_10590"/>
<dbReference type="AlphaFoldDB" id="A0A1H7ZJR1"/>
<dbReference type="RefSeq" id="WP_089916070.1">
    <property type="nucleotide sequence ID" value="NZ_FOBB01000005.1"/>
</dbReference>
<dbReference type="SUPFAM" id="SSF82171">
    <property type="entry name" value="DPP6 N-terminal domain-like"/>
    <property type="match status" value="1"/>
</dbReference>
<accession>A0A1H7ZJR1</accession>
<sequence length="668" mass="74277">MKQIYATAVFLLCVAFAFAQLNTNPYLSVYYTVPTGNTIRDFSNNRLLVVKDSTCRLINTLQNTSEVITLPRRLVIASGQTNSAWVTPVGALFTVATGSDAVAVYEWRQGQLTLVESHARTLSVSGNYLAWVRGQGPIPSQVTDSLFLKNMALQQVTLVDDSVGTDIAMSKEGMAVYYDYNQRIQYIWQNGVRKVIKDRSGRNATFRMPVADNGKILAISQEGLSTLVLYNGTSVDTLRMLGDETYVIDRTQYSINGGYLAYVVREDGGYPDSWTYVRDSVGNTREAFHYQGGKYHSYAFTFIRALSPNGDVMVHRDLNPSGLYYSPRTGPQKLIANTPYERIFNQQNAWFLSQDTILYAIHADSTLPMHIQPFYKTGLANSSIQFTANDFIQHFSGPASGAGQLEKIKITSLPTWGRLTVKGKTVFWERSNEITRAELDSMKYTPNPGIVGFDVLQWQGSNGLTYTSDAAVTLRVYPILNTPPILRTLESKYSMAGGPDTILIANYPPERWHTEVAVLLDSVTALPVSPNGAFIIDPGALSAGLHNLRVTFWHPLDTISISRNFTVTTQQPLMTMSQQKSGVFTQEHLSISPNPFSQQFTLTGLSPEGAFILSLLDQQGRVVYTQRVVNQGRVAVTVSTPLSKGLYLLNIYDENSRRLTSTIKLLRL</sequence>
<gene>
    <name evidence="2" type="ORF">SAMN04488505_10590</name>
</gene>
<keyword evidence="3" id="KW-1185">Reference proteome</keyword>
<name>A0A1H7ZJR1_9BACT</name>
<feature type="chain" id="PRO_5011605300" evidence="1">
    <location>
        <begin position="20"/>
        <end position="668"/>
    </location>
</feature>
<dbReference type="NCBIfam" id="TIGR04183">
    <property type="entry name" value="Por_Secre_tail"/>
    <property type="match status" value="1"/>
</dbReference>
<proteinExistence type="predicted"/>
<feature type="signal peptide" evidence="1">
    <location>
        <begin position="1"/>
        <end position="19"/>
    </location>
</feature>
<dbReference type="OrthoDB" id="1433593at2"/>
<dbReference type="EMBL" id="FOBB01000005">
    <property type="protein sequence ID" value="SEM57768.1"/>
    <property type="molecule type" value="Genomic_DNA"/>
</dbReference>
<dbReference type="InterPro" id="IPR026444">
    <property type="entry name" value="Secre_tail"/>
</dbReference>
<organism evidence="2 3">
    <name type="scientific">Chitinophaga rupis</name>
    <dbReference type="NCBI Taxonomy" id="573321"/>
    <lineage>
        <taxon>Bacteria</taxon>
        <taxon>Pseudomonadati</taxon>
        <taxon>Bacteroidota</taxon>
        <taxon>Chitinophagia</taxon>
        <taxon>Chitinophagales</taxon>
        <taxon>Chitinophagaceae</taxon>
        <taxon>Chitinophaga</taxon>
    </lineage>
</organism>
<evidence type="ECO:0000313" key="3">
    <source>
        <dbReference type="Proteomes" id="UP000198984"/>
    </source>
</evidence>
<evidence type="ECO:0000256" key="1">
    <source>
        <dbReference type="SAM" id="SignalP"/>
    </source>
</evidence>